<feature type="domain" description="Transposase IS116/IS110/IS902 C-terminal" evidence="2">
    <location>
        <begin position="272"/>
        <end position="356"/>
    </location>
</feature>
<organism evidence="3 4">
    <name type="scientific">Saccharopolyspora elongata</name>
    <dbReference type="NCBI Taxonomy" id="2530387"/>
    <lineage>
        <taxon>Bacteria</taxon>
        <taxon>Bacillati</taxon>
        <taxon>Actinomycetota</taxon>
        <taxon>Actinomycetes</taxon>
        <taxon>Pseudonocardiales</taxon>
        <taxon>Pseudonocardiaceae</taxon>
        <taxon>Saccharopolyspora</taxon>
    </lineage>
</organism>
<proteinExistence type="predicted"/>
<dbReference type="GO" id="GO:0006313">
    <property type="term" value="P:DNA transposition"/>
    <property type="evidence" value="ECO:0007669"/>
    <property type="project" value="InterPro"/>
</dbReference>
<dbReference type="RefSeq" id="WP_132492746.1">
    <property type="nucleotide sequence ID" value="NZ_SMKW01000065.1"/>
</dbReference>
<dbReference type="InterPro" id="IPR002525">
    <property type="entry name" value="Transp_IS110-like_N"/>
</dbReference>
<keyword evidence="4" id="KW-1185">Reference proteome</keyword>
<dbReference type="GO" id="GO:0003677">
    <property type="term" value="F:DNA binding"/>
    <property type="evidence" value="ECO:0007669"/>
    <property type="project" value="InterPro"/>
</dbReference>
<sequence length="403" mass="44305">MAVKVGIDVAKEFHWVAIVVAEAGKVLVSQRIDNDPDSIDALIGQLRQAEADHGELTVAIDLMGGVASLLTAMLIEAGIRLVYVPGLVVNRARRATKGGEAKSDPRDAKTIADQLRLHDDWREVTTSDETTLDLRMLVSRRRELVVDQTRRLARLRETLASFFPGLERAVDVTNLGDLQLLARHVTPAEIRRAGRRRLTEYLLRAGASRPYAEALVGKAVTAAEAQRTVVPGEARMAEFAREFATEAIAVRRRIGELDAQIAEDLDRHPATALIRSLPGMGATLTGGFLAEAGNLTRFATADQLASAAGLAPVLQQSGKMHYLRRATAGSKTLKFVFYQSAFCAIRTDPASKAFYRRKRTEGKRHHQALIALARRRINVLFALLRTRQPYQADYRTPDTATAA</sequence>
<dbReference type="AlphaFoldDB" id="A0A4R4YA93"/>
<dbReference type="GO" id="GO:0004803">
    <property type="term" value="F:transposase activity"/>
    <property type="evidence" value="ECO:0007669"/>
    <property type="project" value="InterPro"/>
</dbReference>
<evidence type="ECO:0000259" key="1">
    <source>
        <dbReference type="Pfam" id="PF01548"/>
    </source>
</evidence>
<dbReference type="Pfam" id="PF02371">
    <property type="entry name" value="Transposase_20"/>
    <property type="match status" value="1"/>
</dbReference>
<gene>
    <name evidence="3" type="ORF">E1288_34375</name>
</gene>
<comment type="caution">
    <text evidence="3">The sequence shown here is derived from an EMBL/GenBank/DDBJ whole genome shotgun (WGS) entry which is preliminary data.</text>
</comment>
<dbReference type="PANTHER" id="PTHR33055">
    <property type="entry name" value="TRANSPOSASE FOR INSERTION SEQUENCE ELEMENT IS1111A"/>
    <property type="match status" value="1"/>
</dbReference>
<dbReference type="NCBIfam" id="NF033542">
    <property type="entry name" value="transpos_IS110"/>
    <property type="match status" value="1"/>
</dbReference>
<evidence type="ECO:0000313" key="4">
    <source>
        <dbReference type="Proteomes" id="UP000294947"/>
    </source>
</evidence>
<evidence type="ECO:0000259" key="2">
    <source>
        <dbReference type="Pfam" id="PF02371"/>
    </source>
</evidence>
<dbReference type="Pfam" id="PF01548">
    <property type="entry name" value="DEDD_Tnp_IS110"/>
    <property type="match status" value="1"/>
</dbReference>
<feature type="domain" description="Transposase IS110-like N-terminal" evidence="1">
    <location>
        <begin position="5"/>
        <end position="164"/>
    </location>
</feature>
<name>A0A4R4YA93_9PSEU</name>
<dbReference type="PANTHER" id="PTHR33055:SF3">
    <property type="entry name" value="PUTATIVE TRANSPOSASE FOR IS117-RELATED"/>
    <property type="match status" value="1"/>
</dbReference>
<dbReference type="InterPro" id="IPR047650">
    <property type="entry name" value="Transpos_IS110"/>
</dbReference>
<evidence type="ECO:0000313" key="3">
    <source>
        <dbReference type="EMBL" id="TDD40930.1"/>
    </source>
</evidence>
<accession>A0A4R4YA93</accession>
<protein>
    <submittedName>
        <fullName evidence="3">IS110 family transposase</fullName>
    </submittedName>
</protein>
<dbReference type="Proteomes" id="UP000294947">
    <property type="component" value="Unassembled WGS sequence"/>
</dbReference>
<reference evidence="3 4" key="1">
    <citation type="submission" date="2019-03" db="EMBL/GenBank/DDBJ databases">
        <title>Draft genome sequences of novel Actinobacteria.</title>
        <authorList>
            <person name="Sahin N."/>
            <person name="Ay H."/>
            <person name="Saygin H."/>
        </authorList>
    </citation>
    <scope>NUCLEOTIDE SEQUENCE [LARGE SCALE GENOMIC DNA]</scope>
    <source>
        <strain evidence="3 4">7K502</strain>
    </source>
</reference>
<dbReference type="InterPro" id="IPR003346">
    <property type="entry name" value="Transposase_20"/>
</dbReference>
<dbReference type="EMBL" id="SMKW01000065">
    <property type="protein sequence ID" value="TDD40930.1"/>
    <property type="molecule type" value="Genomic_DNA"/>
</dbReference>
<dbReference type="OrthoDB" id="3188901at2"/>